<dbReference type="EMBL" id="FOBB01000002">
    <property type="protein sequence ID" value="SEL81020.1"/>
    <property type="molecule type" value="Genomic_DNA"/>
</dbReference>
<evidence type="ECO:0008006" key="3">
    <source>
        <dbReference type="Google" id="ProtNLM"/>
    </source>
</evidence>
<sequence>MYLRTEILKDNSRDHIIHLTDWIGGNASRVDQLIGLFLHDEYRVVQRAAWIISYVAQEHPELIAPHLPAMVQRMEDAGIPVAVKRNVIRVLQFLPIPPELHGPVMNHCFNFLADPEETVAVRAFSMTVLAHLAKEYPDIKQELRLVLEDQLAQKNSPGFTSRAKKVLKLL</sequence>
<dbReference type="Proteomes" id="UP000198984">
    <property type="component" value="Unassembled WGS sequence"/>
</dbReference>
<reference evidence="1 2" key="1">
    <citation type="submission" date="2016-10" db="EMBL/GenBank/DDBJ databases">
        <authorList>
            <person name="de Groot N.N."/>
        </authorList>
    </citation>
    <scope>NUCLEOTIDE SEQUENCE [LARGE SCALE GENOMIC DNA]</scope>
    <source>
        <strain evidence="1 2">DSM 21039</strain>
    </source>
</reference>
<dbReference type="STRING" id="573321.SAMN04488505_1021168"/>
<organism evidence="1 2">
    <name type="scientific">Chitinophaga rupis</name>
    <dbReference type="NCBI Taxonomy" id="573321"/>
    <lineage>
        <taxon>Bacteria</taxon>
        <taxon>Pseudomonadati</taxon>
        <taxon>Bacteroidota</taxon>
        <taxon>Chitinophagia</taxon>
        <taxon>Chitinophagales</taxon>
        <taxon>Chitinophagaceae</taxon>
        <taxon>Chitinophaga</taxon>
    </lineage>
</organism>
<evidence type="ECO:0000313" key="1">
    <source>
        <dbReference type="EMBL" id="SEL81020.1"/>
    </source>
</evidence>
<name>A0A1H7T817_9BACT</name>
<dbReference type="RefSeq" id="WP_089911696.1">
    <property type="nucleotide sequence ID" value="NZ_FOBB01000002.1"/>
</dbReference>
<gene>
    <name evidence="1" type="ORF">SAMN04488505_1021168</name>
</gene>
<accession>A0A1H7T817</accession>
<protein>
    <recommendedName>
        <fullName evidence="3">HEAT repeat-containing protein</fullName>
    </recommendedName>
</protein>
<dbReference type="Gene3D" id="1.25.10.10">
    <property type="entry name" value="Leucine-rich Repeat Variant"/>
    <property type="match status" value="1"/>
</dbReference>
<keyword evidence="2" id="KW-1185">Reference proteome</keyword>
<evidence type="ECO:0000313" key="2">
    <source>
        <dbReference type="Proteomes" id="UP000198984"/>
    </source>
</evidence>
<dbReference type="OrthoDB" id="667893at2"/>
<proteinExistence type="predicted"/>
<dbReference type="InterPro" id="IPR011989">
    <property type="entry name" value="ARM-like"/>
</dbReference>
<dbReference type="InterPro" id="IPR016024">
    <property type="entry name" value="ARM-type_fold"/>
</dbReference>
<dbReference type="AlphaFoldDB" id="A0A1H7T817"/>
<dbReference type="SUPFAM" id="SSF48371">
    <property type="entry name" value="ARM repeat"/>
    <property type="match status" value="1"/>
</dbReference>